<keyword evidence="5" id="KW-0677">Repeat</keyword>
<dbReference type="EMBL" id="FMWP01000010">
    <property type="protein sequence ID" value="SCZ87512.1"/>
    <property type="molecule type" value="Genomic_DNA"/>
</dbReference>
<evidence type="ECO:0000313" key="10">
    <source>
        <dbReference type="EMBL" id="SCZ87512.1"/>
    </source>
</evidence>
<feature type="repeat" description="HEAT" evidence="8">
    <location>
        <begin position="397"/>
        <end position="435"/>
    </location>
</feature>
<dbReference type="Proteomes" id="UP000249723">
    <property type="component" value="Unassembled WGS sequence"/>
</dbReference>
<dbReference type="STRING" id="289078.A0A2X0N119"/>
<reference evidence="11" key="1">
    <citation type="submission" date="2016-10" db="EMBL/GenBank/DDBJ databases">
        <authorList>
            <person name="Jeantristanb JTB J.-T."/>
            <person name="Ricardo R."/>
        </authorList>
    </citation>
    <scope>NUCLEOTIDE SEQUENCE [LARGE SCALE GENOMIC DNA]</scope>
</reference>
<proteinExistence type="predicted"/>
<dbReference type="PROSITE" id="PS50166">
    <property type="entry name" value="IMPORTIN_B_NT"/>
    <property type="match status" value="1"/>
</dbReference>
<dbReference type="PROSITE" id="PS50077">
    <property type="entry name" value="HEAT_REPEAT"/>
    <property type="match status" value="1"/>
</dbReference>
<dbReference type="GO" id="GO:0005737">
    <property type="term" value="C:cytoplasm"/>
    <property type="evidence" value="ECO:0007669"/>
    <property type="project" value="UniProtKB-SubCell"/>
</dbReference>
<accession>A0A2X0N119</accession>
<dbReference type="AlphaFoldDB" id="A0A2X0N119"/>
<dbReference type="InterPro" id="IPR001494">
    <property type="entry name" value="Importin-beta_N"/>
</dbReference>
<dbReference type="InterPro" id="IPR034085">
    <property type="entry name" value="TOG"/>
</dbReference>
<dbReference type="SMART" id="SM01349">
    <property type="entry name" value="TOG"/>
    <property type="match status" value="1"/>
</dbReference>
<keyword evidence="7" id="KW-0539">Nucleus</keyword>
<dbReference type="SUPFAM" id="SSF48371">
    <property type="entry name" value="ARM repeat"/>
    <property type="match status" value="2"/>
</dbReference>
<feature type="domain" description="Importin N-terminal" evidence="9">
    <location>
        <begin position="28"/>
        <end position="99"/>
    </location>
</feature>
<dbReference type="InterPro" id="IPR057672">
    <property type="entry name" value="TPR_IPO4/5"/>
</dbReference>
<evidence type="ECO:0000313" key="11">
    <source>
        <dbReference type="Proteomes" id="UP000249723"/>
    </source>
</evidence>
<keyword evidence="11" id="KW-1185">Reference proteome</keyword>
<gene>
    <name evidence="10" type="ORF">BZ3500_MVSOF-1268-A1-R1_CHR2-2G04978</name>
</gene>
<dbReference type="GO" id="GO:0031267">
    <property type="term" value="F:small GTPase binding"/>
    <property type="evidence" value="ECO:0007669"/>
    <property type="project" value="InterPro"/>
</dbReference>
<evidence type="ECO:0000256" key="3">
    <source>
        <dbReference type="ARBA" id="ARBA00022448"/>
    </source>
</evidence>
<keyword evidence="4" id="KW-0963">Cytoplasm</keyword>
<evidence type="ECO:0000256" key="6">
    <source>
        <dbReference type="ARBA" id="ARBA00022927"/>
    </source>
</evidence>
<name>A0A2X0N119_9BASI</name>
<dbReference type="InterPro" id="IPR021133">
    <property type="entry name" value="HEAT_type_2"/>
</dbReference>
<dbReference type="InterPro" id="IPR016024">
    <property type="entry name" value="ARM-type_fold"/>
</dbReference>
<dbReference type="PANTHER" id="PTHR10527">
    <property type="entry name" value="IMPORTIN BETA"/>
    <property type="match status" value="1"/>
</dbReference>
<protein>
    <submittedName>
        <fullName evidence="10">BZ3500_MvSof-1268-A1-R1_Chr2-2g04978 protein</fullName>
    </submittedName>
</protein>
<evidence type="ECO:0000259" key="9">
    <source>
        <dbReference type="PROSITE" id="PS50166"/>
    </source>
</evidence>
<dbReference type="OrthoDB" id="7862313at2759"/>
<dbReference type="SMART" id="SM00913">
    <property type="entry name" value="IBN_N"/>
    <property type="match status" value="1"/>
</dbReference>
<evidence type="ECO:0000256" key="5">
    <source>
        <dbReference type="ARBA" id="ARBA00022737"/>
    </source>
</evidence>
<comment type="subcellular location">
    <subcellularLocation>
        <location evidence="2">Cytoplasm</location>
    </subcellularLocation>
    <subcellularLocation>
        <location evidence="1">Nucleus</location>
    </subcellularLocation>
</comment>
<evidence type="ECO:0000256" key="4">
    <source>
        <dbReference type="ARBA" id="ARBA00022490"/>
    </source>
</evidence>
<evidence type="ECO:0000256" key="1">
    <source>
        <dbReference type="ARBA" id="ARBA00004123"/>
    </source>
</evidence>
<dbReference type="InterPro" id="IPR058584">
    <property type="entry name" value="IMB1_TNPO1-like_TPR"/>
</dbReference>
<dbReference type="Pfam" id="PF25574">
    <property type="entry name" value="TPR_IMB1"/>
    <property type="match status" value="1"/>
</dbReference>
<evidence type="ECO:0000256" key="8">
    <source>
        <dbReference type="PROSITE-ProRule" id="PRU00103"/>
    </source>
</evidence>
<dbReference type="InterPro" id="IPR011989">
    <property type="entry name" value="ARM-like"/>
</dbReference>
<dbReference type="InterPro" id="IPR040122">
    <property type="entry name" value="Importin_beta"/>
</dbReference>
<dbReference type="GO" id="GO:0006606">
    <property type="term" value="P:protein import into nucleus"/>
    <property type="evidence" value="ECO:0007669"/>
    <property type="project" value="InterPro"/>
</dbReference>
<keyword evidence="3" id="KW-0813">Transport</keyword>
<keyword evidence="6" id="KW-0653">Protein transport</keyword>
<dbReference type="Gene3D" id="1.25.10.10">
    <property type="entry name" value="Leucine-rich Repeat Variant"/>
    <property type="match status" value="1"/>
</dbReference>
<dbReference type="Pfam" id="PF13513">
    <property type="entry name" value="HEAT_EZ"/>
    <property type="match status" value="1"/>
</dbReference>
<evidence type="ECO:0000256" key="2">
    <source>
        <dbReference type="ARBA" id="ARBA00004496"/>
    </source>
</evidence>
<dbReference type="Pfam" id="PF25780">
    <property type="entry name" value="TPR_IPO5"/>
    <property type="match status" value="1"/>
</dbReference>
<sequence>MADTAFTQSLHATLEQSVAPDTAVIKAATVTLNKQFYTNAACVPALFEIASSSPNSAIRQLALVELRKRIIFKKSKQYLAHPQQLRTALKARLLELVLSDITGQTRAAAIRVIAAIASVEIDKNTWPELLPWLWQGASDADKTCREVSSQSINVLLDHIAVAKTSSSPSGNYIPLLMELFSKTLVDSESLTVRVWTVRSLGRLAEYIEKSDEVETAAFQSLVPGIVGVLSQTLEAGDETAVKEGFEVVEGLMLAEAPLVTPHLAALVQFLLSASANRAYDDELRIMALNALMWTIKLKKAKIQSLNLAGAIVTALLPVGAEPEPTDADDDSPARVAFRVIDTLATSLPPTQVFPPLFESVRHFAASPDPLFRKSAITAFGVVVEGCSLFIQPHLEQLWPLIFSGLADSEVIVRKASCNALGCLCEMLDEECAQQHAVLLPMIAKLMSDPETQRSACTALDCLLEVLGPDIEPYIPSLMDSLINLLDTASLELKGTVVGAIGSAAHASKAKFAPYFSAAMQRIVTFLSLTEEGEELQLRGVAQDTVGTLAESVGKELFRPYYAPLMQISIEAMAVPNAPTLKECSYIFWAVLSRVYGEEFQTYLPTIMPLLLGAVGQAEVDEQTLLGMGLGSNDFGTGADGDDDDGDDGFEDIDEDINSDDDEALFSATTAIALEKEIAADSITELFSNIKTPFLPYVEKTVEALMPGLQHEWHEGIRKSSASALLGFIVTFHAMTGGPKWQKGTAGATLGANVSQLANAVLPPIFEMWEEEEERDVVNELCNAVSAALLAVGPALIYPQYVETLAQHLDLILKRQAPCQISDEDDEHGVAAGEQSEYDAQLIGSASDLVGTLASVLGHDFAQLFNTFLPSMAQYYDLERATGDRSTTIGSLAEIVNGMDSSVTPWTETLFQLFVRALSDPEAEVQSNAAFALGSLLYQTQQDMSAQYLTVLGALQPLFAPTSDAVKMESARDNAMGAVARMILKNQAAVPLDQVLPIFLQNLPLKRDFAESEMTFNAIFALMQSQNPLVLQNIDHLLTVFQQALASCAEGYRPTNDDAQLDEPTYQRTIEIAKAVNVSYPEKIAAAGLTSYVA</sequence>
<evidence type="ECO:0000256" key="7">
    <source>
        <dbReference type="ARBA" id="ARBA00023242"/>
    </source>
</evidence>
<organism evidence="10 11">
    <name type="scientific">Microbotryum saponariae</name>
    <dbReference type="NCBI Taxonomy" id="289078"/>
    <lineage>
        <taxon>Eukaryota</taxon>
        <taxon>Fungi</taxon>
        <taxon>Dikarya</taxon>
        <taxon>Basidiomycota</taxon>
        <taxon>Pucciniomycotina</taxon>
        <taxon>Microbotryomycetes</taxon>
        <taxon>Microbotryales</taxon>
        <taxon>Microbotryaceae</taxon>
        <taxon>Microbotryum</taxon>
    </lineage>
</organism>